<evidence type="ECO:0000313" key="2">
    <source>
        <dbReference type="Proteomes" id="UP000828048"/>
    </source>
</evidence>
<sequence>MEESDGSEQVSIEIEELNKRLACSLRERLRDESPLSENCIFKVPWTLRQHNEASYEPKIVSIGPFHRGKNRIQHMEKVKMWYLNCLLARFPFPPEVILQDWVESIGEVAKRTRNCYGETIDLNESELVEIMIVDGCFILEIFRKDAWLVHRDIDDPLYETSWMYENLYHDLILLENQIPWFILERLFNLTLSDHEQEQDFLSKLVLAFFETTMLMTMPGEYKPKGREIKHILDLLHNSILCSSQENEPTEYPWEFFPHVTELLRAGVKFEKGARADILDIEFSDGVFKIPPIRIRGNSESLFRNLIAYEQCDCPYSPRFTSYAVFLDSLINTSKDADLLVKEGILVPRLSTEDLATLFNRLYNGTLVYDLYYGGVARKINEYQRSRWPNWKAMLRQDYFSNPWSISSFIAAIVLLCFSFLQTLFTILSYKS</sequence>
<comment type="caution">
    <text evidence="1">The sequence shown here is derived from an EMBL/GenBank/DDBJ whole genome shotgun (WGS) entry which is preliminary data.</text>
</comment>
<gene>
    <name evidence="1" type="ORF">Vadar_003568</name>
</gene>
<accession>A0ACB7YT40</accession>
<protein>
    <submittedName>
        <fullName evidence="1">Uncharacterized protein</fullName>
    </submittedName>
</protein>
<proteinExistence type="predicted"/>
<name>A0ACB7YT40_9ERIC</name>
<keyword evidence="2" id="KW-1185">Reference proteome</keyword>
<evidence type="ECO:0000313" key="1">
    <source>
        <dbReference type="EMBL" id="KAH7856617.1"/>
    </source>
</evidence>
<dbReference type="EMBL" id="CM037153">
    <property type="protein sequence ID" value="KAH7856617.1"/>
    <property type="molecule type" value="Genomic_DNA"/>
</dbReference>
<organism evidence="1 2">
    <name type="scientific">Vaccinium darrowii</name>
    <dbReference type="NCBI Taxonomy" id="229202"/>
    <lineage>
        <taxon>Eukaryota</taxon>
        <taxon>Viridiplantae</taxon>
        <taxon>Streptophyta</taxon>
        <taxon>Embryophyta</taxon>
        <taxon>Tracheophyta</taxon>
        <taxon>Spermatophyta</taxon>
        <taxon>Magnoliopsida</taxon>
        <taxon>eudicotyledons</taxon>
        <taxon>Gunneridae</taxon>
        <taxon>Pentapetalae</taxon>
        <taxon>asterids</taxon>
        <taxon>Ericales</taxon>
        <taxon>Ericaceae</taxon>
        <taxon>Vaccinioideae</taxon>
        <taxon>Vaccinieae</taxon>
        <taxon>Vaccinium</taxon>
    </lineage>
</organism>
<dbReference type="Proteomes" id="UP000828048">
    <property type="component" value="Chromosome 3"/>
</dbReference>
<reference evidence="1 2" key="1">
    <citation type="journal article" date="2021" name="Hortic Res">
        <title>High-quality reference genome and annotation aids understanding of berry development for evergreen blueberry (Vaccinium darrowii).</title>
        <authorList>
            <person name="Yu J."/>
            <person name="Hulse-Kemp A.M."/>
            <person name="Babiker E."/>
            <person name="Staton M."/>
        </authorList>
    </citation>
    <scope>NUCLEOTIDE SEQUENCE [LARGE SCALE GENOMIC DNA]</scope>
    <source>
        <strain evidence="2">cv. NJ 8807/NJ 8810</strain>
        <tissue evidence="1">Young leaf</tissue>
    </source>
</reference>